<feature type="chain" id="PRO_5003589923" evidence="1">
    <location>
        <begin position="30"/>
        <end position="96"/>
    </location>
</feature>
<dbReference type="Proteomes" id="UP000004191">
    <property type="component" value="Unassembled WGS sequence"/>
</dbReference>
<evidence type="ECO:0000313" key="2">
    <source>
        <dbReference type="EMBL" id="EHR32080.1"/>
    </source>
</evidence>
<dbReference type="GeneID" id="96999630"/>
<dbReference type="AlphaFoldDB" id="H3NQT3"/>
<accession>H3NQT3</accession>
<dbReference type="HOGENOM" id="CLU_2355848_0_0_9"/>
<gene>
    <name evidence="2" type="ORF">HMPREF9709_01694</name>
</gene>
<evidence type="ECO:0000256" key="1">
    <source>
        <dbReference type="SAM" id="SignalP"/>
    </source>
</evidence>
<name>H3NQT3_9FIRM</name>
<evidence type="ECO:0000313" key="3">
    <source>
        <dbReference type="Proteomes" id="UP000004191"/>
    </source>
</evidence>
<keyword evidence="3" id="KW-1185">Reference proteome</keyword>
<dbReference type="STRING" id="883114.HMPREF9709_01694"/>
<reference evidence="2 3" key="1">
    <citation type="submission" date="2012-01" db="EMBL/GenBank/DDBJ databases">
        <title>The Genome Sequence of Helcococcus kunzii ATCC 51366.</title>
        <authorList>
            <consortium name="The Broad Institute Genome Sequencing Platform"/>
            <person name="Earl A."/>
            <person name="Ward D."/>
            <person name="Feldgarden M."/>
            <person name="Gevers D."/>
            <person name="Huys G."/>
            <person name="Young S.K."/>
            <person name="Zeng Q."/>
            <person name="Gargeya S."/>
            <person name="Fitzgerald M."/>
            <person name="Haas B."/>
            <person name="Abouelleil A."/>
            <person name="Alvarado L."/>
            <person name="Arachchi H.M."/>
            <person name="Berlin A."/>
            <person name="Chapman S.B."/>
            <person name="Gearin G."/>
            <person name="Goldberg J."/>
            <person name="Griggs A."/>
            <person name="Gujja S."/>
            <person name="Hansen M."/>
            <person name="Heiman D."/>
            <person name="Howarth C."/>
            <person name="Larimer J."/>
            <person name="Lui A."/>
            <person name="MacDonald P.J.P."/>
            <person name="McCowen C."/>
            <person name="Montmayeur A."/>
            <person name="Murphy C."/>
            <person name="Neiman D."/>
            <person name="Pearson M."/>
            <person name="Priest M."/>
            <person name="Roberts A."/>
            <person name="Saif S."/>
            <person name="Shea T."/>
            <person name="Sisk P."/>
            <person name="Stolte C."/>
            <person name="Sykes S."/>
            <person name="Wortman J."/>
            <person name="Nusbaum C."/>
            <person name="Birren B."/>
        </authorList>
    </citation>
    <scope>NUCLEOTIDE SEQUENCE [LARGE SCALE GENOMIC DNA]</scope>
    <source>
        <strain evidence="2 3">ATCC 51366</strain>
    </source>
</reference>
<protein>
    <submittedName>
        <fullName evidence="2">Uncharacterized protein</fullName>
    </submittedName>
</protein>
<keyword evidence="1" id="KW-0732">Signal</keyword>
<dbReference type="EMBL" id="AGEI01000031">
    <property type="protein sequence ID" value="EHR32080.1"/>
    <property type="molecule type" value="Genomic_DNA"/>
</dbReference>
<feature type="signal peptide" evidence="1">
    <location>
        <begin position="1"/>
        <end position="29"/>
    </location>
</feature>
<sequence>MRQTKKLFVFILLVSMLLSSTTLSTKVNAQEQSGIDTFGYKLFELNKIDEKSTKLENAEFEVYNESGEKLQFKTFNNETLGRIGKGSAKLYASFPI</sequence>
<comment type="caution">
    <text evidence="2">The sequence shown here is derived from an EMBL/GenBank/DDBJ whole genome shotgun (WGS) entry which is preliminary data.</text>
</comment>
<organism evidence="2 3">
    <name type="scientific">Helcococcus kunzii ATCC 51366</name>
    <dbReference type="NCBI Taxonomy" id="883114"/>
    <lineage>
        <taxon>Bacteria</taxon>
        <taxon>Bacillati</taxon>
        <taxon>Bacillota</taxon>
        <taxon>Tissierellia</taxon>
        <taxon>Tissierellales</taxon>
        <taxon>Peptoniphilaceae</taxon>
        <taxon>Helcococcus</taxon>
    </lineage>
</organism>
<dbReference type="RefSeq" id="WP_005399209.1">
    <property type="nucleotide sequence ID" value="NZ_JH601088.1"/>
</dbReference>
<proteinExistence type="predicted"/>